<evidence type="ECO:0000256" key="1">
    <source>
        <dbReference type="ARBA" id="ARBA00009986"/>
    </source>
</evidence>
<dbReference type="PANTHER" id="PTHR43217">
    <property type="entry name" value="SUCCINATE SEMIALDEHYDE DEHYDROGENASE [NAD(P)+] SAD"/>
    <property type="match status" value="1"/>
</dbReference>
<feature type="domain" description="Aldehyde dehydrogenase" evidence="4">
    <location>
        <begin position="3"/>
        <end position="456"/>
    </location>
</feature>
<dbReference type="Gene3D" id="3.40.309.10">
    <property type="entry name" value="Aldehyde Dehydrogenase, Chain A, domain 2"/>
    <property type="match status" value="1"/>
</dbReference>
<protein>
    <submittedName>
        <fullName evidence="5">NAD-dependent succinate-semialdehyde dehydrogenase</fullName>
    </submittedName>
</protein>
<dbReference type="InterPro" id="IPR016162">
    <property type="entry name" value="Ald_DH_N"/>
</dbReference>
<proteinExistence type="inferred from homology"/>
<dbReference type="FunFam" id="3.40.605.10:FF:000012">
    <property type="entry name" value="NAD-dependent succinate-semialdehyde dehydrogenase"/>
    <property type="match status" value="1"/>
</dbReference>
<keyword evidence="2" id="KW-0521">NADP</keyword>
<organism evidence="5 6">
    <name type="scientific">Leptolyngbya cf. ectocarpi LEGE 11479</name>
    <dbReference type="NCBI Taxonomy" id="1828722"/>
    <lineage>
        <taxon>Bacteria</taxon>
        <taxon>Bacillati</taxon>
        <taxon>Cyanobacteriota</taxon>
        <taxon>Cyanophyceae</taxon>
        <taxon>Leptolyngbyales</taxon>
        <taxon>Leptolyngbyaceae</taxon>
        <taxon>Leptolyngbya group</taxon>
        <taxon>Leptolyngbya</taxon>
    </lineage>
</organism>
<dbReference type="Pfam" id="PF00171">
    <property type="entry name" value="Aldedh"/>
    <property type="match status" value="1"/>
</dbReference>
<evidence type="ECO:0000256" key="3">
    <source>
        <dbReference type="ARBA" id="ARBA00023002"/>
    </source>
</evidence>
<dbReference type="InterPro" id="IPR016160">
    <property type="entry name" value="Ald_DH_CS_CYS"/>
</dbReference>
<dbReference type="Gene3D" id="3.40.605.10">
    <property type="entry name" value="Aldehyde Dehydrogenase, Chain A, domain 1"/>
    <property type="match status" value="1"/>
</dbReference>
<sequence length="459" mass="49458">MAIKSVNPATGKVYKTYAPLTSAEIEQRLAAGEARYQQYRWTLFSDRSAWLQAAADYLDDHADVLGRIMTQEMGKTLGSAIAEVKKCAWVCRHYAENGADYLADERSDVGYVRYQPLGIILAVMPWNYPLWQVFRLAAPALMAGNVVLLKHASNVPKCALSIEQIFQKAGFPDGVFQTLLIGAEQTAAVIADERVRGVSLTGSGPAGAQVAATAGQHLKKAVLELGGSDPFIVLPSANLEIALETAVTARLQNNGQSCIAAKRFILVGNIADEFEARLVEKYQALVVGDPMQPETDIGPLATPSILRDIHKQVHDCLIAGAKALYGGNLEKLKTSLPPELELGNFYPPTILSHIPPGTPADQEEFFGPVALIFRVPDLDAAIALANSTPFGLGASGWTQDPTEQQRLVNELEAGAVFVNSMVKSDPRLPFGGIKQSGIGRELGRHGILEFVNAKTVCVE</sequence>
<evidence type="ECO:0000259" key="4">
    <source>
        <dbReference type="Pfam" id="PF00171"/>
    </source>
</evidence>
<keyword evidence="6" id="KW-1185">Reference proteome</keyword>
<dbReference type="PROSITE" id="PS00070">
    <property type="entry name" value="ALDEHYDE_DEHYDR_CYS"/>
    <property type="match status" value="1"/>
</dbReference>
<evidence type="ECO:0000256" key="2">
    <source>
        <dbReference type="ARBA" id="ARBA00022857"/>
    </source>
</evidence>
<reference evidence="5" key="1">
    <citation type="submission" date="2020-10" db="EMBL/GenBank/DDBJ databases">
        <authorList>
            <person name="Castelo-Branco R."/>
            <person name="Eusebio N."/>
            <person name="Adriana R."/>
            <person name="Vieira A."/>
            <person name="Brugerolle De Fraissinette N."/>
            <person name="Rezende De Castro R."/>
            <person name="Schneider M.P."/>
            <person name="Vasconcelos V."/>
            <person name="Leao P.N."/>
        </authorList>
    </citation>
    <scope>NUCLEOTIDE SEQUENCE</scope>
    <source>
        <strain evidence="5">LEGE 11479</strain>
    </source>
</reference>
<dbReference type="InterPro" id="IPR047110">
    <property type="entry name" value="GABD/Sad-like"/>
</dbReference>
<dbReference type="InterPro" id="IPR044148">
    <property type="entry name" value="ALDH_GabD1-like"/>
</dbReference>
<dbReference type="PANTHER" id="PTHR43217:SF1">
    <property type="entry name" value="SUCCINATE SEMIALDEHYDE DEHYDROGENASE [NAD(P)+] SAD"/>
    <property type="match status" value="1"/>
</dbReference>
<accession>A0A928ZU97</accession>
<evidence type="ECO:0000313" key="6">
    <source>
        <dbReference type="Proteomes" id="UP000615026"/>
    </source>
</evidence>
<dbReference type="AlphaFoldDB" id="A0A928ZU97"/>
<dbReference type="InterPro" id="IPR015590">
    <property type="entry name" value="Aldehyde_DH_dom"/>
</dbReference>
<dbReference type="RefSeq" id="WP_193993520.1">
    <property type="nucleotide sequence ID" value="NZ_JADEXP010000103.1"/>
</dbReference>
<dbReference type="GO" id="GO:0004777">
    <property type="term" value="F:succinate-semialdehyde dehydrogenase (NAD+) activity"/>
    <property type="evidence" value="ECO:0007669"/>
    <property type="project" value="TreeGrafter"/>
</dbReference>
<comment type="caution">
    <text evidence="5">The sequence shown here is derived from an EMBL/GenBank/DDBJ whole genome shotgun (WGS) entry which is preliminary data.</text>
</comment>
<comment type="similarity">
    <text evidence="1">Belongs to the aldehyde dehydrogenase family.</text>
</comment>
<dbReference type="EMBL" id="JADEXP010000103">
    <property type="protein sequence ID" value="MBE9067559.1"/>
    <property type="molecule type" value="Genomic_DNA"/>
</dbReference>
<dbReference type="InterPro" id="IPR016161">
    <property type="entry name" value="Ald_DH/histidinol_DH"/>
</dbReference>
<dbReference type="InterPro" id="IPR016163">
    <property type="entry name" value="Ald_DH_C"/>
</dbReference>
<gene>
    <name evidence="5" type="ORF">IQ260_12905</name>
</gene>
<dbReference type="GO" id="GO:0004030">
    <property type="term" value="F:aldehyde dehydrogenase [NAD(P)+] activity"/>
    <property type="evidence" value="ECO:0007669"/>
    <property type="project" value="InterPro"/>
</dbReference>
<evidence type="ECO:0000313" key="5">
    <source>
        <dbReference type="EMBL" id="MBE9067559.1"/>
    </source>
</evidence>
<dbReference type="CDD" id="cd07100">
    <property type="entry name" value="ALDH_SSADH1_GabD1"/>
    <property type="match status" value="1"/>
</dbReference>
<keyword evidence="3" id="KW-0560">Oxidoreductase</keyword>
<name>A0A928ZU97_LEPEC</name>
<dbReference type="Proteomes" id="UP000615026">
    <property type="component" value="Unassembled WGS sequence"/>
</dbReference>
<dbReference type="SUPFAM" id="SSF53720">
    <property type="entry name" value="ALDH-like"/>
    <property type="match status" value="1"/>
</dbReference>